<dbReference type="AlphaFoldDB" id="A0AAW8AXJ0"/>
<accession>A0AAW8AXJ0</accession>
<dbReference type="Proteomes" id="UP001244490">
    <property type="component" value="Unassembled WGS sequence"/>
</dbReference>
<feature type="non-terminal residue" evidence="1">
    <location>
        <position position="1"/>
    </location>
</feature>
<name>A0AAW8AXJ0_KLEPN</name>
<proteinExistence type="predicted"/>
<evidence type="ECO:0000313" key="1">
    <source>
        <dbReference type="EMBL" id="MDP0971939.1"/>
    </source>
</evidence>
<reference evidence="1" key="1">
    <citation type="submission" date="2023-07" db="EMBL/GenBank/DDBJ databases">
        <authorList>
            <person name="Peng Z."/>
        </authorList>
    </citation>
    <scope>NUCLEOTIDE SEQUENCE</scope>
    <source>
        <strain evidence="1">KP219</strain>
    </source>
</reference>
<gene>
    <name evidence="1" type="ORF">Q6294_33940</name>
</gene>
<evidence type="ECO:0000313" key="2">
    <source>
        <dbReference type="Proteomes" id="UP001244490"/>
    </source>
</evidence>
<feature type="non-terminal residue" evidence="1">
    <location>
        <position position="78"/>
    </location>
</feature>
<dbReference type="EMBL" id="JAUUIA010001441">
    <property type="protein sequence ID" value="MDP0971939.1"/>
    <property type="molecule type" value="Genomic_DNA"/>
</dbReference>
<protein>
    <submittedName>
        <fullName evidence="1">Presumed portal vertex protein</fullName>
    </submittedName>
</protein>
<sequence length="78" mass="8863">FTFGEPSAVLDRRDILDYVECVNNGRWYEPPVSFNGLAKSLRAAVHHSSPIYVKRNILASTFVPHPLLSQQDFSRFAL</sequence>
<comment type="caution">
    <text evidence="1">The sequence shown here is derived from an EMBL/GenBank/DDBJ whole genome shotgun (WGS) entry which is preliminary data.</text>
</comment>
<organism evidence="1 2">
    <name type="scientific">Klebsiella pneumoniae</name>
    <dbReference type="NCBI Taxonomy" id="573"/>
    <lineage>
        <taxon>Bacteria</taxon>
        <taxon>Pseudomonadati</taxon>
        <taxon>Pseudomonadota</taxon>
        <taxon>Gammaproteobacteria</taxon>
        <taxon>Enterobacterales</taxon>
        <taxon>Enterobacteriaceae</taxon>
        <taxon>Klebsiella/Raoultella group</taxon>
        <taxon>Klebsiella</taxon>
        <taxon>Klebsiella pneumoniae complex</taxon>
    </lineage>
</organism>